<evidence type="ECO:0000313" key="2">
    <source>
        <dbReference type="Proteomes" id="UP000641514"/>
    </source>
</evidence>
<organism evidence="1 2">
    <name type="scientific">Hoyosella rhizosphaerae</name>
    <dbReference type="NCBI Taxonomy" id="1755582"/>
    <lineage>
        <taxon>Bacteria</taxon>
        <taxon>Bacillati</taxon>
        <taxon>Actinomycetota</taxon>
        <taxon>Actinomycetes</taxon>
        <taxon>Mycobacteriales</taxon>
        <taxon>Hoyosellaceae</taxon>
        <taxon>Hoyosella</taxon>
    </lineage>
</organism>
<reference evidence="1" key="2">
    <citation type="submission" date="2020-09" db="EMBL/GenBank/DDBJ databases">
        <authorList>
            <person name="Sun Q."/>
            <person name="Zhou Y."/>
        </authorList>
    </citation>
    <scope>NUCLEOTIDE SEQUENCE</scope>
    <source>
        <strain evidence="1">CGMCC 1.15478</strain>
    </source>
</reference>
<proteinExistence type="predicted"/>
<comment type="caution">
    <text evidence="1">The sequence shown here is derived from an EMBL/GenBank/DDBJ whole genome shotgun (WGS) entry which is preliminary data.</text>
</comment>
<accession>A0A916XIA8</accession>
<dbReference type="AlphaFoldDB" id="A0A916XIA8"/>
<sequence length="72" mass="8196">MARRMTDDGIAWTGIARRAAEDRVEREHAQNKRVAYALEDLADEYRAAMRGLQPLRDSVHNLLLPRSFSGVT</sequence>
<protein>
    <submittedName>
        <fullName evidence="1">Uncharacterized protein</fullName>
    </submittedName>
</protein>
<gene>
    <name evidence="1" type="ORF">GCM10011410_29030</name>
</gene>
<keyword evidence="2" id="KW-1185">Reference proteome</keyword>
<name>A0A916XIA8_9ACTN</name>
<dbReference type="Proteomes" id="UP000641514">
    <property type="component" value="Unassembled WGS sequence"/>
</dbReference>
<evidence type="ECO:0000313" key="1">
    <source>
        <dbReference type="EMBL" id="GGC74028.1"/>
    </source>
</evidence>
<dbReference type="EMBL" id="BMJH01000003">
    <property type="protein sequence ID" value="GGC74028.1"/>
    <property type="molecule type" value="Genomic_DNA"/>
</dbReference>
<reference evidence="1" key="1">
    <citation type="journal article" date="2014" name="Int. J. Syst. Evol. Microbiol.">
        <title>Complete genome sequence of Corynebacterium casei LMG S-19264T (=DSM 44701T), isolated from a smear-ripened cheese.</title>
        <authorList>
            <consortium name="US DOE Joint Genome Institute (JGI-PGF)"/>
            <person name="Walter F."/>
            <person name="Albersmeier A."/>
            <person name="Kalinowski J."/>
            <person name="Ruckert C."/>
        </authorList>
    </citation>
    <scope>NUCLEOTIDE SEQUENCE</scope>
    <source>
        <strain evidence="1">CGMCC 1.15478</strain>
    </source>
</reference>